<keyword evidence="1" id="KW-0175">Coiled coil</keyword>
<dbReference type="PANTHER" id="PTHR38407:SF1">
    <property type="entry name" value="PROTEIN IVY1"/>
    <property type="match status" value="1"/>
</dbReference>
<dbReference type="PANTHER" id="PTHR38407">
    <property type="entry name" value="PROTEIN IVY1"/>
    <property type="match status" value="1"/>
</dbReference>
<dbReference type="GO" id="GO:0042144">
    <property type="term" value="P:vacuole fusion, non-autophagic"/>
    <property type="evidence" value="ECO:0007669"/>
    <property type="project" value="InterPro"/>
</dbReference>
<evidence type="ECO:0000256" key="1">
    <source>
        <dbReference type="SAM" id="Coils"/>
    </source>
</evidence>
<feature type="compositionally biased region" description="Pro residues" evidence="2">
    <location>
        <begin position="354"/>
        <end position="365"/>
    </location>
</feature>
<reference evidence="3" key="1">
    <citation type="submission" date="2020-07" db="EMBL/GenBank/DDBJ databases">
        <authorList>
            <person name="Nieuwenhuis M."/>
            <person name="Van De Peppel L.J.J."/>
        </authorList>
    </citation>
    <scope>NUCLEOTIDE SEQUENCE</scope>
    <source>
        <strain evidence="3">AP01</strain>
        <tissue evidence="3">Mycelium</tissue>
    </source>
</reference>
<evidence type="ECO:0000313" key="3">
    <source>
        <dbReference type="EMBL" id="KAG5646420.1"/>
    </source>
</evidence>
<dbReference type="InterPro" id="IPR027267">
    <property type="entry name" value="AH/BAR_dom_sf"/>
</dbReference>
<gene>
    <name evidence="3" type="ORF">DXG03_003470</name>
</gene>
<dbReference type="AlphaFoldDB" id="A0A9P7GFL6"/>
<feature type="region of interest" description="Disordered" evidence="2">
    <location>
        <begin position="416"/>
        <end position="488"/>
    </location>
</feature>
<feature type="region of interest" description="Disordered" evidence="2">
    <location>
        <begin position="1"/>
        <end position="29"/>
    </location>
</feature>
<sequence>MPGRPRSLRALTFGSRRKLSPEPPSPTFSDVTNVSAMNFGPNGPEKIITRANLKASLQAYEELMNTSADYRAALMTMAKATAAFADALENCSLRAPPMRQERGCRLHLDFTISLGTTGMFWYVEPPFRGHAGYEPPTQAETIEKQFERPLRQHLETYRTIVKDRSASYERAVREKSQVIRDTETRSMNRKERNLQSFREALTVLQRQVDDLDNMKIAHYREIIEHEEQVWEVVQGKACVVVRSTMDVFDRFTAKASDPIIELMLQSVPDPFDSYGPPQAEDQIFSILAPLSIMTNQSSSSPSPMTGHSELDSAEFNTSDKITSWLPSTNNGGNMLYSSDSTDWARVPSPTSTPSTPPRSISPPNPVISRRHSTPPSAGQRKSDSKLRNVLSVIDEARTNYENAYPDTFTSGLSSRATAINGQSSPPDTGQKQLSEWSSPYGQSSYDDIPEEDATTPRYSSSSTELPPDRNADSAGDTLPPAALSHALS</sequence>
<keyword evidence="4" id="KW-1185">Reference proteome</keyword>
<feature type="coiled-coil region" evidence="1">
    <location>
        <begin position="187"/>
        <end position="214"/>
    </location>
</feature>
<dbReference type="Gene3D" id="1.20.1270.60">
    <property type="entry name" value="Arfaptin homology (AH) domain/BAR domain"/>
    <property type="match status" value="2"/>
</dbReference>
<accession>A0A9P7GFL6</accession>
<evidence type="ECO:0000256" key="2">
    <source>
        <dbReference type="SAM" id="MobiDB-lite"/>
    </source>
</evidence>
<feature type="compositionally biased region" description="Polar residues" evidence="2">
    <location>
        <begin position="323"/>
        <end position="341"/>
    </location>
</feature>
<protein>
    <recommendedName>
        <fullName evidence="5">IMD domain-containing protein</fullName>
    </recommendedName>
</protein>
<comment type="caution">
    <text evidence="3">The sequence shown here is derived from an EMBL/GenBank/DDBJ whole genome shotgun (WGS) entry which is preliminary data.</text>
</comment>
<evidence type="ECO:0008006" key="5">
    <source>
        <dbReference type="Google" id="ProtNLM"/>
    </source>
</evidence>
<reference evidence="3" key="2">
    <citation type="submission" date="2021-10" db="EMBL/GenBank/DDBJ databases">
        <title>Phylogenomics reveals ancestral predisposition of the termite-cultivated fungus Termitomyces towards a domesticated lifestyle.</title>
        <authorList>
            <person name="Auxier B."/>
            <person name="Grum-Grzhimaylo A."/>
            <person name="Cardenas M.E."/>
            <person name="Lodge J.D."/>
            <person name="Laessoe T."/>
            <person name="Pedersen O."/>
            <person name="Smith M.E."/>
            <person name="Kuyper T.W."/>
            <person name="Franco-Molano E.A."/>
            <person name="Baroni T.J."/>
            <person name="Aanen D.K."/>
        </authorList>
    </citation>
    <scope>NUCLEOTIDE SEQUENCE</scope>
    <source>
        <strain evidence="3">AP01</strain>
        <tissue evidence="3">Mycelium</tissue>
    </source>
</reference>
<feature type="region of interest" description="Disordered" evidence="2">
    <location>
        <begin position="323"/>
        <end position="387"/>
    </location>
</feature>
<dbReference type="InterPro" id="IPR037470">
    <property type="entry name" value="IVY1"/>
</dbReference>
<dbReference type="Proteomes" id="UP000775547">
    <property type="component" value="Unassembled WGS sequence"/>
</dbReference>
<dbReference type="GO" id="GO:0005543">
    <property type="term" value="F:phospholipid binding"/>
    <property type="evidence" value="ECO:0007669"/>
    <property type="project" value="InterPro"/>
</dbReference>
<organism evidence="3 4">
    <name type="scientific">Asterophora parasitica</name>
    <dbReference type="NCBI Taxonomy" id="117018"/>
    <lineage>
        <taxon>Eukaryota</taxon>
        <taxon>Fungi</taxon>
        <taxon>Dikarya</taxon>
        <taxon>Basidiomycota</taxon>
        <taxon>Agaricomycotina</taxon>
        <taxon>Agaricomycetes</taxon>
        <taxon>Agaricomycetidae</taxon>
        <taxon>Agaricales</taxon>
        <taxon>Tricholomatineae</taxon>
        <taxon>Lyophyllaceae</taxon>
        <taxon>Asterophora</taxon>
    </lineage>
</organism>
<dbReference type="GO" id="GO:0000329">
    <property type="term" value="C:fungal-type vacuole membrane"/>
    <property type="evidence" value="ECO:0007669"/>
    <property type="project" value="InterPro"/>
</dbReference>
<dbReference type="EMBL" id="JABCKV010000021">
    <property type="protein sequence ID" value="KAG5646420.1"/>
    <property type="molecule type" value="Genomic_DNA"/>
</dbReference>
<name>A0A9P7GFL6_9AGAR</name>
<evidence type="ECO:0000313" key="4">
    <source>
        <dbReference type="Proteomes" id="UP000775547"/>
    </source>
</evidence>
<proteinExistence type="predicted"/>
<feature type="compositionally biased region" description="Polar residues" evidence="2">
    <location>
        <begin position="416"/>
        <end position="445"/>
    </location>
</feature>
<feature type="region of interest" description="Disordered" evidence="2">
    <location>
        <begin position="294"/>
        <end position="313"/>
    </location>
</feature>
<dbReference type="OrthoDB" id="5594612at2759"/>